<keyword evidence="5" id="KW-1185">Reference proteome</keyword>
<protein>
    <submittedName>
        <fullName evidence="4">Acyltransferase (DUF342 family)</fullName>
    </submittedName>
</protein>
<dbReference type="RefSeq" id="WP_310348967.1">
    <property type="nucleotide sequence ID" value="NZ_JAVDXQ010000008.1"/>
</dbReference>
<feature type="chain" id="PRO_5046195864" evidence="1">
    <location>
        <begin position="25"/>
        <end position="1205"/>
    </location>
</feature>
<comment type="caution">
    <text evidence="4">The sequence shown here is derived from an EMBL/GenBank/DDBJ whole genome shotgun (WGS) entry which is preliminary data.</text>
</comment>
<proteinExistence type="predicted"/>
<keyword evidence="4" id="KW-0808">Transferase</keyword>
<evidence type="ECO:0000313" key="5">
    <source>
        <dbReference type="Proteomes" id="UP001180536"/>
    </source>
</evidence>
<dbReference type="Proteomes" id="UP001180536">
    <property type="component" value="Unassembled WGS sequence"/>
</dbReference>
<dbReference type="Pfam" id="PF05270">
    <property type="entry name" value="AbfB"/>
    <property type="match status" value="1"/>
</dbReference>
<feature type="domain" description="DUF6701" evidence="3">
    <location>
        <begin position="574"/>
        <end position="1203"/>
    </location>
</feature>
<reference evidence="4 5" key="1">
    <citation type="submission" date="2023-07" db="EMBL/GenBank/DDBJ databases">
        <title>Sorghum-associated microbial communities from plants grown in Nebraska, USA.</title>
        <authorList>
            <person name="Schachtman D."/>
        </authorList>
    </citation>
    <scope>NUCLEOTIDE SEQUENCE [LARGE SCALE GENOMIC DNA]</scope>
    <source>
        <strain evidence="4 5">BE310</strain>
    </source>
</reference>
<evidence type="ECO:0000259" key="3">
    <source>
        <dbReference type="Pfam" id="PF20419"/>
    </source>
</evidence>
<dbReference type="CDD" id="cd23399">
    <property type="entry name" value="beta-trefoil_ABD_ABFB"/>
    <property type="match status" value="1"/>
</dbReference>
<dbReference type="InterPro" id="IPR007934">
    <property type="entry name" value="AbfB_ABD"/>
</dbReference>
<evidence type="ECO:0000259" key="2">
    <source>
        <dbReference type="Pfam" id="PF05270"/>
    </source>
</evidence>
<dbReference type="InterPro" id="IPR046524">
    <property type="entry name" value="DUF6701"/>
</dbReference>
<evidence type="ECO:0000313" key="4">
    <source>
        <dbReference type="EMBL" id="MDR7299345.1"/>
    </source>
</evidence>
<dbReference type="EMBL" id="JAVDXQ010000008">
    <property type="protein sequence ID" value="MDR7299345.1"/>
    <property type="molecule type" value="Genomic_DNA"/>
</dbReference>
<sequence>MTRWLTRALATTALALPTLASAVAYDLPGNPPPGCSRSGSNYTCPGISLGYNDTLTVSSPTKPATVTVNGNFDTNTSQINVGGVASDLTLTISGTLTLGYQAKVKANITATAVNDTGGGGVVITGNLAATGGNISLGHQASVSGNLSTSGTGILTTGAFGSVGGNVSGGSGSITISEGSSVGGDVTGTGTITLVQNTTVSGNVSAGSGSVSLGFKSRVTGNLTTTGAVTLGQEAVVGGNVGGGTGHVSVGYGATVTGTLTTSSGTIDFAQAAKALACVKSTSSASITLGYQSSAHSVCCGGSCTNSCVVNNSTAPMPAACAATTPTLVSGTRYSFESYDVPGSYIRHSNYIGYINPVSASSDSLTRNDSTFIARPGITNPACWSFESVNIPGYYLRHQNFILKLNTYSATAPYPADATFCLRSGLANPSAISFEATNYPAYYLQHKVDTSMILATVDGTAAVNGRATFYPRAGLAPVVEHYELSVPSASLACQASTVKVTACADSSSPCTNPVTNASGQTATLATTAGTLGSGTVTFDASGSATTTLAHGAAANGGTATVTLSGESSLATSARRCCPDGASCSAANSCSTTFSTTGFLIAASANGGATTVPAQTAGTASSNFVLRAVKTNTTTKACEAALTGTTTVNWGVQCNDPATCSSGDRMTLTGSNVVAVPGNGAGSSSNSAAVSMTFDADGTAPFSFSYADVGRVTLFASKPAGGPLKAALSGSSNAFVVKPAGFVLSAIRCASYVAGSCAISAIASPGNNPGASAANGSAFMPAGRPFTATVTAVDAGGNATPNYGRETVPEGVTLTATLVEPVGGNAPALTNPSAFGSFSNGAATGATFAWPEVGIIKLTPAVADGNYLGANNVTGTASGNVGRFVPASFALTAATVTHRSGAACSPASTFSYLGEAFSLGFTLTAQNAAGAATENYEGAFARLPLTTATRFNLTGVHGATQFKTGNASLVLGTSSSAAGWVNGVASVTLPATAARATTPVGPFDSAEFGVAPVDDDGVAVASLNLNTDAVAGNDSFKVGTIPLRFGRLRLQNGMGPSNRSLSLPLEAQYWSGTAYITNTLDSCTRISATNLSFGNLRNVPAANAAMVGSGSTVTAGKGSLTLAAPGNSGRALYDIALALDGTTPPADASCLKTAAGWTPAKAATAGASATALRGAWCGSTATSDPSARATWGLYRGADGVVYQRENY</sequence>
<accession>A0ABU1ZFD8</accession>
<dbReference type="InterPro" id="IPR036195">
    <property type="entry name" value="AbfB_ABD_sf"/>
</dbReference>
<keyword evidence="1" id="KW-0732">Signal</keyword>
<feature type="domain" description="Alpha-L-arabinofuranosidase B arabinose-binding" evidence="2">
    <location>
        <begin position="334"/>
        <end position="449"/>
    </location>
</feature>
<feature type="signal peptide" evidence="1">
    <location>
        <begin position="1"/>
        <end position="24"/>
    </location>
</feature>
<evidence type="ECO:0000256" key="1">
    <source>
        <dbReference type="SAM" id="SignalP"/>
    </source>
</evidence>
<dbReference type="SUPFAM" id="SSF110221">
    <property type="entry name" value="AbfB domain"/>
    <property type="match status" value="2"/>
</dbReference>
<name>A0ABU1ZFD8_9BURK</name>
<organism evidence="4 5">
    <name type="scientific">Pelomonas aquatica</name>
    <dbReference type="NCBI Taxonomy" id="431058"/>
    <lineage>
        <taxon>Bacteria</taxon>
        <taxon>Pseudomonadati</taxon>
        <taxon>Pseudomonadota</taxon>
        <taxon>Betaproteobacteria</taxon>
        <taxon>Burkholderiales</taxon>
        <taxon>Sphaerotilaceae</taxon>
        <taxon>Roseateles</taxon>
    </lineage>
</organism>
<dbReference type="Pfam" id="PF20419">
    <property type="entry name" value="DUF6701"/>
    <property type="match status" value="1"/>
</dbReference>
<keyword evidence="4" id="KW-0012">Acyltransferase</keyword>
<dbReference type="Gene3D" id="2.80.10.50">
    <property type="match status" value="2"/>
</dbReference>
<gene>
    <name evidence="4" type="ORF">J2X16_004715</name>
</gene>
<dbReference type="GO" id="GO:0016746">
    <property type="term" value="F:acyltransferase activity"/>
    <property type="evidence" value="ECO:0007669"/>
    <property type="project" value="UniProtKB-KW"/>
</dbReference>